<dbReference type="EMBL" id="MT143830">
    <property type="protein sequence ID" value="QJB03192.1"/>
    <property type="molecule type" value="Genomic_DNA"/>
</dbReference>
<evidence type="ECO:0000313" key="2">
    <source>
        <dbReference type="EMBL" id="QJB03192.1"/>
    </source>
</evidence>
<gene>
    <name evidence="1" type="ORF">MM171A00439_0031</name>
    <name evidence="2" type="ORF">MM171B00856_0005</name>
</gene>
<sequence length="325" mass="37965">MSFLKQVNRLLITRRHDGVFRVRSPLRKVLKECPTYDEAFLWAHKNRKYAKKEPVWAEWELEFLLDNYGILPAEVIARRLRRSTNSLKIICVRKLGINQRSNIYTARAAAKELGISDAKIIVAWHDKGYLKGTRAPFKYGNNYVWFFDYDDIIECLQKRPWLCNLKRMPEGYFRSIVKTEWEKDRWYDKTEAGKFLGLADGNPIYRYIKKGWLPAVRRPRGGGLGAWILRHSALAEFQLSDPRPAHRKGATLPETLDHDLAKTEEKAWHQMARGHFQMFGYWAAMHQHIAAVTNRNHRNPFQRLIEIGKEAAIAQTKDNTSANNT</sequence>
<dbReference type="EMBL" id="MT143694">
    <property type="protein sequence ID" value="QJB00479.1"/>
    <property type="molecule type" value="Genomic_DNA"/>
</dbReference>
<reference evidence="1" key="1">
    <citation type="submission" date="2020-03" db="EMBL/GenBank/DDBJ databases">
        <title>The deep terrestrial virosphere.</title>
        <authorList>
            <person name="Holmfeldt K."/>
            <person name="Nilsson E."/>
            <person name="Simone D."/>
            <person name="Lopez-Fernandez M."/>
            <person name="Wu X."/>
            <person name="de Brujin I."/>
            <person name="Lundin D."/>
            <person name="Andersson A."/>
            <person name="Bertilsson S."/>
            <person name="Dopson M."/>
        </authorList>
    </citation>
    <scope>NUCLEOTIDE SEQUENCE</scope>
    <source>
        <strain evidence="1">MM171A00439</strain>
        <strain evidence="2">MM171B00856</strain>
    </source>
</reference>
<protein>
    <submittedName>
        <fullName evidence="1">Putative DNA binding, helix-turn-helix domain containing protein</fullName>
    </submittedName>
</protein>
<accession>A0A6M3M6N7</accession>
<proteinExistence type="predicted"/>
<dbReference type="AlphaFoldDB" id="A0A6M3M6N7"/>
<evidence type="ECO:0000313" key="1">
    <source>
        <dbReference type="EMBL" id="QJB00479.1"/>
    </source>
</evidence>
<organism evidence="1">
    <name type="scientific">viral metagenome</name>
    <dbReference type="NCBI Taxonomy" id="1070528"/>
    <lineage>
        <taxon>unclassified sequences</taxon>
        <taxon>metagenomes</taxon>
        <taxon>organismal metagenomes</taxon>
    </lineage>
</organism>
<name>A0A6M3M6N7_9ZZZZ</name>